<dbReference type="EMBL" id="JACGWL010000535">
    <property type="protein sequence ID" value="KAK4383670.1"/>
    <property type="molecule type" value="Genomic_DNA"/>
</dbReference>
<dbReference type="AlphaFoldDB" id="A0AAE1T839"/>
<dbReference type="Proteomes" id="UP001289374">
    <property type="component" value="Unassembled WGS sequence"/>
</dbReference>
<accession>A0AAE1T839</accession>
<comment type="caution">
    <text evidence="1">The sequence shown here is derived from an EMBL/GenBank/DDBJ whole genome shotgun (WGS) entry which is preliminary data.</text>
</comment>
<reference evidence="1" key="2">
    <citation type="journal article" date="2024" name="Plant">
        <title>Genomic evolution and insights into agronomic trait innovations of Sesamum species.</title>
        <authorList>
            <person name="Miao H."/>
            <person name="Wang L."/>
            <person name="Qu L."/>
            <person name="Liu H."/>
            <person name="Sun Y."/>
            <person name="Le M."/>
            <person name="Wang Q."/>
            <person name="Wei S."/>
            <person name="Zheng Y."/>
            <person name="Lin W."/>
            <person name="Duan Y."/>
            <person name="Cao H."/>
            <person name="Xiong S."/>
            <person name="Wang X."/>
            <person name="Wei L."/>
            <person name="Li C."/>
            <person name="Ma Q."/>
            <person name="Ju M."/>
            <person name="Zhao R."/>
            <person name="Li G."/>
            <person name="Mu C."/>
            <person name="Tian Q."/>
            <person name="Mei H."/>
            <person name="Zhang T."/>
            <person name="Gao T."/>
            <person name="Zhang H."/>
        </authorList>
    </citation>
    <scope>NUCLEOTIDE SEQUENCE</scope>
    <source>
        <strain evidence="1">K16</strain>
    </source>
</reference>
<evidence type="ECO:0000313" key="1">
    <source>
        <dbReference type="EMBL" id="KAK4383670.1"/>
    </source>
</evidence>
<gene>
    <name evidence="1" type="ORF">Sango_2723200</name>
</gene>
<dbReference type="PANTHER" id="PTHR10775">
    <property type="entry name" value="OS08G0208400 PROTEIN"/>
    <property type="match status" value="1"/>
</dbReference>
<protein>
    <submittedName>
        <fullName evidence="1">Uncharacterized protein</fullName>
    </submittedName>
</protein>
<evidence type="ECO:0000313" key="2">
    <source>
        <dbReference type="Proteomes" id="UP001289374"/>
    </source>
</evidence>
<keyword evidence="2" id="KW-1185">Reference proteome</keyword>
<name>A0AAE1T839_9LAMI</name>
<proteinExistence type="predicted"/>
<dbReference type="PANTHER" id="PTHR10775:SF182">
    <property type="entry name" value="TRANSPOSON, EN_SPM-LIKE, TRANSPOSASE-ASSOCIATED DOMAIN PROTEIN-RELATED"/>
    <property type="match status" value="1"/>
</dbReference>
<reference evidence="1" key="1">
    <citation type="submission" date="2020-06" db="EMBL/GenBank/DDBJ databases">
        <authorList>
            <person name="Li T."/>
            <person name="Hu X."/>
            <person name="Zhang T."/>
            <person name="Song X."/>
            <person name="Zhang H."/>
            <person name="Dai N."/>
            <person name="Sheng W."/>
            <person name="Hou X."/>
            <person name="Wei L."/>
        </authorList>
    </citation>
    <scope>NUCLEOTIDE SEQUENCE</scope>
    <source>
        <strain evidence="1">K16</strain>
        <tissue evidence="1">Leaf</tissue>
    </source>
</reference>
<sequence>MLASTSGQKKHLLGSFILETPLIRHNLDVMHIEKNVFDNIFNTLMDRKGKMKSNLNAWKDLKIICNRPELELDERRSNAIPKVVYTLTKEPKMRICECIRGLKFFNGYASNTVRYVDMTKFRIHGMKCHNYHVFMQKLISIVFREMLSEHVWSALTGVSLLFQSICSTTLDVTKLETQCCRHHV</sequence>
<organism evidence="1 2">
    <name type="scientific">Sesamum angolense</name>
    <dbReference type="NCBI Taxonomy" id="2727404"/>
    <lineage>
        <taxon>Eukaryota</taxon>
        <taxon>Viridiplantae</taxon>
        <taxon>Streptophyta</taxon>
        <taxon>Embryophyta</taxon>
        <taxon>Tracheophyta</taxon>
        <taxon>Spermatophyta</taxon>
        <taxon>Magnoliopsida</taxon>
        <taxon>eudicotyledons</taxon>
        <taxon>Gunneridae</taxon>
        <taxon>Pentapetalae</taxon>
        <taxon>asterids</taxon>
        <taxon>lamiids</taxon>
        <taxon>Lamiales</taxon>
        <taxon>Pedaliaceae</taxon>
        <taxon>Sesamum</taxon>
    </lineage>
</organism>